<feature type="domain" description="Putative zinc-finger" evidence="3">
    <location>
        <begin position="11"/>
        <end position="48"/>
    </location>
</feature>
<evidence type="ECO:0000256" key="2">
    <source>
        <dbReference type="ARBA" id="ARBA00023163"/>
    </source>
</evidence>
<dbReference type="Pfam" id="PF13490">
    <property type="entry name" value="zf-HC2"/>
    <property type="match status" value="1"/>
</dbReference>
<evidence type="ECO:0000259" key="3">
    <source>
        <dbReference type="Pfam" id="PF13490"/>
    </source>
</evidence>
<protein>
    <recommendedName>
        <fullName evidence="3">Putative zinc-finger domain-containing protein</fullName>
    </recommendedName>
</protein>
<dbReference type="InterPro" id="IPR027383">
    <property type="entry name" value="Znf_put"/>
</dbReference>
<keyword evidence="2" id="KW-0804">Transcription</keyword>
<dbReference type="EMBL" id="CADCUM010000107">
    <property type="protein sequence ID" value="CAA9398046.1"/>
    <property type="molecule type" value="Genomic_DNA"/>
</dbReference>
<evidence type="ECO:0000256" key="1">
    <source>
        <dbReference type="ARBA" id="ARBA00023015"/>
    </source>
</evidence>
<gene>
    <name evidence="4" type="ORF">AVDCRST_MAG32-2807</name>
</gene>
<dbReference type="InterPro" id="IPR041916">
    <property type="entry name" value="Anti_sigma_zinc_sf"/>
</dbReference>
<evidence type="ECO:0000313" key="4">
    <source>
        <dbReference type="EMBL" id="CAA9398046.1"/>
    </source>
</evidence>
<accession>A0A6J4NZ85</accession>
<sequence length="92" mass="10291">MSGTVRMMMTCHWSARRIQRYLDADPSAPLTPGEVARLEAHLAVCERCGPMVAEHRALHRALSLWSGRPYVDPAAVDRVRTFLDELTDGRAS</sequence>
<dbReference type="Gene3D" id="1.10.10.1320">
    <property type="entry name" value="Anti-sigma factor, zinc-finger domain"/>
    <property type="match status" value="1"/>
</dbReference>
<name>A0A6J4NZ85_9ACTN</name>
<dbReference type="AlphaFoldDB" id="A0A6J4NZ85"/>
<reference evidence="4" key="1">
    <citation type="submission" date="2020-02" db="EMBL/GenBank/DDBJ databases">
        <authorList>
            <person name="Meier V. D."/>
        </authorList>
    </citation>
    <scope>NUCLEOTIDE SEQUENCE</scope>
    <source>
        <strain evidence="4">AVDCRST_MAG32</strain>
    </source>
</reference>
<proteinExistence type="predicted"/>
<keyword evidence="1" id="KW-0805">Transcription regulation</keyword>
<organism evidence="4">
    <name type="scientific">uncultured Nocardioides sp</name>
    <dbReference type="NCBI Taxonomy" id="198441"/>
    <lineage>
        <taxon>Bacteria</taxon>
        <taxon>Bacillati</taxon>
        <taxon>Actinomycetota</taxon>
        <taxon>Actinomycetes</taxon>
        <taxon>Propionibacteriales</taxon>
        <taxon>Nocardioidaceae</taxon>
        <taxon>Nocardioides</taxon>
        <taxon>environmental samples</taxon>
    </lineage>
</organism>